<name>A0A0P7W248_9RHOB</name>
<sequence length="313" mass="35970">MTIVNVPSAEKLNDLALALYFDAWERLYRIHESFLNFYPGKASSWPNEWKKYTEASSRDFETIINLVAQSAEIAMKSKLCSVSPFLLLLGQGLSFKRVDGELDFSELRTIDSVDLPGVVNAFCPEKLTDSFIQDFNKVRRLRNKSVHLGEASESIDPRYVVDVLVNFFHHLWGEGNFFSEWVRISSRDPHFLFDDGSGGDSRSRVLDSLDIILEIITKSQFKKITGVSKSKRRYYCFRCTAKGKSDYKDYFFEDSCKTAYLLDGEDQIYCFMCKGRFDIIREKCDDCGCPGDVISSPHIKCDFHCHSCGRDRE</sequence>
<evidence type="ECO:0000313" key="1">
    <source>
        <dbReference type="EMBL" id="CUX81089.1"/>
    </source>
</evidence>
<comment type="caution">
    <text evidence="2">The sequence shown here is derived from an EMBL/GenBank/DDBJ whole genome shotgun (WGS) entry which is preliminary data.</text>
</comment>
<dbReference type="EMBL" id="FBYC01000004">
    <property type="protein sequence ID" value="CUX81089.1"/>
    <property type="molecule type" value="Genomic_DNA"/>
</dbReference>
<keyword evidence="4" id="KW-1185">Reference proteome</keyword>
<reference evidence="2 3" key="1">
    <citation type="submission" date="2015-09" db="EMBL/GenBank/DDBJ databases">
        <title>Identification and resolution of microdiversity through metagenomic sequencing of parallel consortia.</title>
        <authorList>
            <person name="Nelson W.C."/>
            <person name="Romine M.F."/>
            <person name="Lindemann S.R."/>
        </authorList>
    </citation>
    <scope>NUCLEOTIDE SEQUENCE [LARGE SCALE GENOMIC DNA]</scope>
    <source>
        <strain evidence="2">HL-91</strain>
    </source>
</reference>
<dbReference type="RefSeq" id="WP_141655908.1">
    <property type="nucleotide sequence ID" value="NZ_FBYC01000004.1"/>
</dbReference>
<protein>
    <submittedName>
        <fullName evidence="2">Uncharacterized protein</fullName>
    </submittedName>
</protein>
<accession>A0A0P7W248</accession>
<organism evidence="2 3">
    <name type="scientific">Roseibaca calidilacus</name>
    <dbReference type="NCBI Taxonomy" id="1666912"/>
    <lineage>
        <taxon>Bacteria</taxon>
        <taxon>Pseudomonadati</taxon>
        <taxon>Pseudomonadota</taxon>
        <taxon>Alphaproteobacteria</taxon>
        <taxon>Rhodobacterales</taxon>
        <taxon>Paracoccaceae</taxon>
        <taxon>Roseinatronobacter</taxon>
    </lineage>
</organism>
<dbReference type="OrthoDB" id="1234180at2"/>
<dbReference type="Proteomes" id="UP000050413">
    <property type="component" value="Unassembled WGS sequence"/>
</dbReference>
<gene>
    <name evidence="1" type="ORF">Ga0058931_1527</name>
    <name evidence="2" type="ORF">HLUCCA05_07410</name>
</gene>
<proteinExistence type="predicted"/>
<evidence type="ECO:0000313" key="3">
    <source>
        <dbReference type="Proteomes" id="UP000050413"/>
    </source>
</evidence>
<evidence type="ECO:0000313" key="4">
    <source>
        <dbReference type="Proteomes" id="UP000182045"/>
    </source>
</evidence>
<reference evidence="1 4" key="2">
    <citation type="submission" date="2016-01" db="EMBL/GenBank/DDBJ databases">
        <authorList>
            <person name="Varghese N."/>
        </authorList>
    </citation>
    <scope>NUCLEOTIDE SEQUENCE [LARGE SCALE GENOMIC DNA]</scope>
    <source>
        <strain evidence="1 4">HL-91</strain>
    </source>
</reference>
<dbReference type="Proteomes" id="UP000182045">
    <property type="component" value="Unassembled WGS sequence"/>
</dbReference>
<dbReference type="AlphaFoldDB" id="A0A0P7W248"/>
<dbReference type="EMBL" id="LJSG01000020">
    <property type="protein sequence ID" value="KPP89984.1"/>
    <property type="molecule type" value="Genomic_DNA"/>
</dbReference>
<evidence type="ECO:0000313" key="2">
    <source>
        <dbReference type="EMBL" id="KPP89984.1"/>
    </source>
</evidence>